<dbReference type="Proteomes" id="UP000008237">
    <property type="component" value="Unassembled WGS sequence"/>
</dbReference>
<dbReference type="InterPro" id="IPR046824">
    <property type="entry name" value="Mss51-like_C"/>
</dbReference>
<protein>
    <recommendedName>
        <fullName evidence="1">Mitochondrial splicing suppressor 51-like C-terminal domain-containing protein</fullName>
    </recommendedName>
</protein>
<dbReference type="InParanoid" id="E2BPP6"/>
<reference evidence="2 3" key="1">
    <citation type="journal article" date="2010" name="Science">
        <title>Genomic comparison of the ants Camponotus floridanus and Harpegnathos saltator.</title>
        <authorList>
            <person name="Bonasio R."/>
            <person name="Zhang G."/>
            <person name="Ye C."/>
            <person name="Mutti N.S."/>
            <person name="Fang X."/>
            <person name="Qin N."/>
            <person name="Donahue G."/>
            <person name="Yang P."/>
            <person name="Li Q."/>
            <person name="Li C."/>
            <person name="Zhang P."/>
            <person name="Huang Z."/>
            <person name="Berger S.L."/>
            <person name="Reinberg D."/>
            <person name="Wang J."/>
            <person name="Liebig J."/>
        </authorList>
    </citation>
    <scope>NUCLEOTIDE SEQUENCE [LARGE SCALE GENOMIC DNA]</scope>
    <source>
        <strain evidence="2 3">R22 G/1</strain>
    </source>
</reference>
<dbReference type="OrthoDB" id="5282002at2759"/>
<dbReference type="Pfam" id="PF20179">
    <property type="entry name" value="MSS51_C"/>
    <property type="match status" value="1"/>
</dbReference>
<dbReference type="AlphaFoldDB" id="E2BPP6"/>
<dbReference type="PANTHER" id="PTHR28069">
    <property type="entry name" value="GH20023P"/>
    <property type="match status" value="1"/>
</dbReference>
<feature type="domain" description="Mitochondrial splicing suppressor 51-like C-terminal" evidence="1">
    <location>
        <begin position="3"/>
        <end position="179"/>
    </location>
</feature>
<dbReference type="PANTHER" id="PTHR28069:SF2">
    <property type="entry name" value="GH20023P"/>
    <property type="match status" value="1"/>
</dbReference>
<organism evidence="3">
    <name type="scientific">Harpegnathos saltator</name>
    <name type="common">Jerdon's jumping ant</name>
    <dbReference type="NCBI Taxonomy" id="610380"/>
    <lineage>
        <taxon>Eukaryota</taxon>
        <taxon>Metazoa</taxon>
        <taxon>Ecdysozoa</taxon>
        <taxon>Arthropoda</taxon>
        <taxon>Hexapoda</taxon>
        <taxon>Insecta</taxon>
        <taxon>Pterygota</taxon>
        <taxon>Neoptera</taxon>
        <taxon>Endopterygota</taxon>
        <taxon>Hymenoptera</taxon>
        <taxon>Apocrita</taxon>
        <taxon>Aculeata</taxon>
        <taxon>Formicoidea</taxon>
        <taxon>Formicidae</taxon>
        <taxon>Ponerinae</taxon>
        <taxon>Ponerini</taxon>
        <taxon>Harpegnathos</taxon>
    </lineage>
</organism>
<proteinExistence type="predicted"/>
<accession>E2BPP6</accession>
<dbReference type="EMBL" id="GL449651">
    <property type="protein sequence ID" value="EFN82334.1"/>
    <property type="molecule type" value="Genomic_DNA"/>
</dbReference>
<keyword evidence="3" id="KW-1185">Reference proteome</keyword>
<feature type="non-terminal residue" evidence="2">
    <location>
        <position position="1"/>
    </location>
</feature>
<evidence type="ECO:0000259" key="1">
    <source>
        <dbReference type="Pfam" id="PF20179"/>
    </source>
</evidence>
<feature type="non-terminal residue" evidence="2">
    <location>
        <position position="194"/>
    </location>
</feature>
<name>E2BPP6_HARSA</name>
<sequence length="194" mass="22903">SGPLTLYYGIMNQDLYINDLHCVVHIIVANVLDAHYVLLWEIMLHLCSKRMKHLRVILIGSKIQTEGRRNVEVCRKCNARKSQFEFESYRMVFRDYANIILSSHPPNVIIAFEADISKWDLQTDIILKLKRQSCPFIVTTASPSKYERNIRELRKALRIQLDLTPNENKFSSLKAYRNFEDDDVLYRNKFFFVI</sequence>
<gene>
    <name evidence="2" type="ORF">EAI_02061</name>
</gene>
<evidence type="ECO:0000313" key="3">
    <source>
        <dbReference type="Proteomes" id="UP000008237"/>
    </source>
</evidence>
<evidence type="ECO:0000313" key="2">
    <source>
        <dbReference type="EMBL" id="EFN82334.1"/>
    </source>
</evidence>